<feature type="domain" description="Legume lectin" evidence="4">
    <location>
        <begin position="22"/>
        <end position="210"/>
    </location>
</feature>
<evidence type="ECO:0000256" key="2">
    <source>
        <dbReference type="ARBA" id="ARBA00022734"/>
    </source>
</evidence>
<dbReference type="Gene3D" id="2.60.120.200">
    <property type="match status" value="1"/>
</dbReference>
<dbReference type="EMBL" id="LR746272">
    <property type="protein sequence ID" value="CAA7403207.1"/>
    <property type="molecule type" value="Genomic_DNA"/>
</dbReference>
<keyword evidence="3" id="KW-0472">Membrane</keyword>
<dbReference type="SUPFAM" id="SSF49899">
    <property type="entry name" value="Concanavalin A-like lectins/glucanases"/>
    <property type="match status" value="1"/>
</dbReference>
<evidence type="ECO:0000256" key="1">
    <source>
        <dbReference type="ARBA" id="ARBA00007606"/>
    </source>
</evidence>
<dbReference type="PANTHER" id="PTHR32401">
    <property type="entry name" value="CONCANAVALIN A-LIKE LECTIN FAMILY PROTEIN"/>
    <property type="match status" value="1"/>
</dbReference>
<dbReference type="PANTHER" id="PTHR32401:SF49">
    <property type="entry name" value="OS10G0129200 PROTEIN"/>
    <property type="match status" value="1"/>
</dbReference>
<keyword evidence="2" id="KW-0430">Lectin</keyword>
<evidence type="ECO:0000313" key="6">
    <source>
        <dbReference type="Proteomes" id="UP000663760"/>
    </source>
</evidence>
<evidence type="ECO:0000313" key="5">
    <source>
        <dbReference type="EMBL" id="CAA7403207.1"/>
    </source>
</evidence>
<reference evidence="5" key="1">
    <citation type="submission" date="2020-02" db="EMBL/GenBank/DDBJ databases">
        <authorList>
            <person name="Scholz U."/>
            <person name="Mascher M."/>
            <person name="Fiebig A."/>
        </authorList>
    </citation>
    <scope>NUCLEOTIDE SEQUENCE</scope>
</reference>
<name>A0A7I8KZF4_SPIIN</name>
<sequence>MATSPLLPEEGNGTDPNLLLNNIGRVLYNRQAITWPASFDTNFTVLIRKRANASNFGDGMAFVMTTDMRQSPPESFGGFLGLFDHSTNGNTTRQLAMEIDTLWNKYDTANYHVAVDISSIISNVTAPLSDANIELMKEKPVIYKVNYVGWMKNLEVSAGYADEVPLKSIVNFSIVIAQINPIYVGFTAGSGPSSNYSESIQILNWNFSFTLLPDWSLEEPGNRKRERRLHTILTIILSTIVGVPLLGILILLGLRRVQKWRRCKQHEALLEMKDIVSSQ</sequence>
<feature type="transmembrane region" description="Helical" evidence="3">
    <location>
        <begin position="232"/>
        <end position="254"/>
    </location>
</feature>
<organism evidence="5 6">
    <name type="scientific">Spirodela intermedia</name>
    <name type="common">Intermediate duckweed</name>
    <dbReference type="NCBI Taxonomy" id="51605"/>
    <lineage>
        <taxon>Eukaryota</taxon>
        <taxon>Viridiplantae</taxon>
        <taxon>Streptophyta</taxon>
        <taxon>Embryophyta</taxon>
        <taxon>Tracheophyta</taxon>
        <taxon>Spermatophyta</taxon>
        <taxon>Magnoliopsida</taxon>
        <taxon>Liliopsida</taxon>
        <taxon>Araceae</taxon>
        <taxon>Lemnoideae</taxon>
        <taxon>Spirodela</taxon>
    </lineage>
</organism>
<dbReference type="GO" id="GO:0030246">
    <property type="term" value="F:carbohydrate binding"/>
    <property type="evidence" value="ECO:0007669"/>
    <property type="project" value="UniProtKB-KW"/>
</dbReference>
<dbReference type="InterPro" id="IPR013320">
    <property type="entry name" value="ConA-like_dom_sf"/>
</dbReference>
<dbReference type="InterPro" id="IPR001220">
    <property type="entry name" value="Legume_lectin_dom"/>
</dbReference>
<keyword evidence="6" id="KW-1185">Reference proteome</keyword>
<proteinExistence type="inferred from homology"/>
<keyword evidence="3" id="KW-0812">Transmembrane</keyword>
<dbReference type="Proteomes" id="UP000663760">
    <property type="component" value="Chromosome 9"/>
</dbReference>
<comment type="similarity">
    <text evidence="1">Belongs to the leguminous lectin family.</text>
</comment>
<protein>
    <recommendedName>
        <fullName evidence="4">Legume lectin domain-containing protein</fullName>
    </recommendedName>
</protein>
<evidence type="ECO:0000259" key="4">
    <source>
        <dbReference type="Pfam" id="PF00139"/>
    </source>
</evidence>
<evidence type="ECO:0000256" key="3">
    <source>
        <dbReference type="SAM" id="Phobius"/>
    </source>
</evidence>
<dbReference type="AlphaFoldDB" id="A0A7I8KZF4"/>
<accession>A0A7I8KZF4</accession>
<dbReference type="Pfam" id="PF00139">
    <property type="entry name" value="Lectin_legB"/>
    <property type="match status" value="1"/>
</dbReference>
<dbReference type="OrthoDB" id="1925696at2759"/>
<dbReference type="InterPro" id="IPR050258">
    <property type="entry name" value="Leguminous_Lectin"/>
</dbReference>
<gene>
    <name evidence="5" type="ORF">SI8410_09013885</name>
</gene>
<keyword evidence="3" id="KW-1133">Transmembrane helix</keyword>